<organism evidence="2 3">
    <name type="scientific">Epidermidibacterium keratini</name>
    <dbReference type="NCBI Taxonomy" id="1891644"/>
    <lineage>
        <taxon>Bacteria</taxon>
        <taxon>Bacillati</taxon>
        <taxon>Actinomycetota</taxon>
        <taxon>Actinomycetes</taxon>
        <taxon>Sporichthyales</taxon>
        <taxon>Sporichthyaceae</taxon>
        <taxon>Epidermidibacterium</taxon>
    </lineage>
</organism>
<dbReference type="RefSeq" id="WP_159543275.1">
    <property type="nucleotide sequence ID" value="NZ_CP047156.1"/>
</dbReference>
<keyword evidence="3" id="KW-1185">Reference proteome</keyword>
<dbReference type="InParanoid" id="A0A7L4YKI8"/>
<dbReference type="AlphaFoldDB" id="A0A7L4YKI8"/>
<evidence type="ECO:0000313" key="3">
    <source>
        <dbReference type="Proteomes" id="UP000463857"/>
    </source>
</evidence>
<dbReference type="EMBL" id="CP047156">
    <property type="protein sequence ID" value="QHB99577.1"/>
    <property type="molecule type" value="Genomic_DNA"/>
</dbReference>
<gene>
    <name evidence="2" type="ORF">EK0264_04280</name>
</gene>
<sequence length="163" mass="17890">MNGSEAAVSRSEGGIQVSASSAMTENYSKAEAVTVVNEITCNFQIDNPHQSGTPGFQHRWNVHATMKCSGYNNGNVPWMYSSVDIARNNLWSLYWNPTHAYDKNNVTGTAAQECRFNQPTDQWQGRALGHVQMPPGFEPQSLDFDVESDTFAQGFACGPPPAL</sequence>
<name>A0A7L4YKI8_9ACTN</name>
<dbReference type="KEGG" id="eke:EK0264_04280"/>
<reference evidence="2 3" key="1">
    <citation type="journal article" date="2018" name="Int. J. Syst. Evol. Microbiol.">
        <title>Epidermidibacterium keratini gen. nov., sp. nov., a member of the family Sporichthyaceae, isolated from keratin epidermis.</title>
        <authorList>
            <person name="Lee D.G."/>
            <person name="Trujillo M.E."/>
            <person name="Kang S."/>
            <person name="Nam J.J."/>
            <person name="Kim Y.J."/>
        </authorList>
    </citation>
    <scope>NUCLEOTIDE SEQUENCE [LARGE SCALE GENOMIC DNA]</scope>
    <source>
        <strain evidence="2 3">EPI-7</strain>
    </source>
</reference>
<accession>A0A7L4YKI8</accession>
<feature type="region of interest" description="Disordered" evidence="1">
    <location>
        <begin position="1"/>
        <end position="21"/>
    </location>
</feature>
<dbReference type="Proteomes" id="UP000463857">
    <property type="component" value="Chromosome"/>
</dbReference>
<protein>
    <submittedName>
        <fullName evidence="2">Uncharacterized protein</fullName>
    </submittedName>
</protein>
<proteinExistence type="predicted"/>
<evidence type="ECO:0000256" key="1">
    <source>
        <dbReference type="SAM" id="MobiDB-lite"/>
    </source>
</evidence>
<evidence type="ECO:0000313" key="2">
    <source>
        <dbReference type="EMBL" id="QHB99577.1"/>
    </source>
</evidence>